<evidence type="ECO:0000313" key="2">
    <source>
        <dbReference type="EMBL" id="CAI6027788.1"/>
    </source>
</evidence>
<accession>A0AA35LQI0</accession>
<dbReference type="AlphaFoldDB" id="A0AA35LQI0"/>
<evidence type="ECO:0000313" key="3">
    <source>
        <dbReference type="Proteomes" id="UP001160390"/>
    </source>
</evidence>
<proteinExistence type="predicted"/>
<keyword evidence="3" id="KW-1185">Reference proteome</keyword>
<gene>
    <name evidence="2" type="ORF">CCHLO57077_00019333</name>
</gene>
<name>A0AA35LQI0_9HYPO</name>
<comment type="caution">
    <text evidence="2">The sequence shown here is derived from an EMBL/GenBank/DDBJ whole genome shotgun (WGS) entry which is preliminary data.</text>
</comment>
<dbReference type="EMBL" id="CABFNP030000470">
    <property type="protein sequence ID" value="CAI6027788.1"/>
    <property type="molecule type" value="Genomic_DNA"/>
</dbReference>
<reference evidence="2" key="1">
    <citation type="submission" date="2023-01" db="EMBL/GenBank/DDBJ databases">
        <authorList>
            <person name="Piombo E."/>
        </authorList>
    </citation>
    <scope>NUCLEOTIDE SEQUENCE</scope>
</reference>
<organism evidence="2 3">
    <name type="scientific">Clonostachys chloroleuca</name>
    <dbReference type="NCBI Taxonomy" id="1926264"/>
    <lineage>
        <taxon>Eukaryota</taxon>
        <taxon>Fungi</taxon>
        <taxon>Dikarya</taxon>
        <taxon>Ascomycota</taxon>
        <taxon>Pezizomycotina</taxon>
        <taxon>Sordariomycetes</taxon>
        <taxon>Hypocreomycetidae</taxon>
        <taxon>Hypocreales</taxon>
        <taxon>Bionectriaceae</taxon>
        <taxon>Clonostachys</taxon>
    </lineage>
</organism>
<sequence length="504" mass="56493">MATILDLSNELLAPILQAVINQPKKGKTGDSFTRVMEARSKRLSKVCRRFYDVFTPMLYDSFQTKVDGKYGLEDKAFRRIKRIHRAFSENPALRLHCRELRITFNEQEDFEKTPGDHPIDGVLEVCADLVTWLTDVARFTVICQTEDWGLPDQHTCPTKAEVVSIICLVPQHVTQLKAFKVLGRNSLGLSDIEPVLDIGCLRTLHLGCVSRKFANDKDWDHLLAKAGTASFMELTLGYFRQNAPALEALAHGMTDFGTMKMTDDSDDHNDDGNENEEGEVEEQGGENDEDDENEGDEEEEGEEEKENDEVEEEEDNDEDDDDSDDEEEEGDGEEDLEHTAYSAINSPRQISLGTMQPILAHHRDSLTSIKLEGFSNQGLYDFNVSDYPRLHTLSLTRDATGTRDTTSLSNLVAPNLKQITWDFGSYASGATIPRLPLTLGINGIVQVEEEFLRAFAQAAIDSKVAVRIHVKYQPLATMMCLGDTNHRFYTSYVVPVGSPGQSGW</sequence>
<protein>
    <submittedName>
        <fullName evidence="2">Uncharacterized protein</fullName>
    </submittedName>
</protein>
<evidence type="ECO:0000256" key="1">
    <source>
        <dbReference type="SAM" id="MobiDB-lite"/>
    </source>
</evidence>
<feature type="region of interest" description="Disordered" evidence="1">
    <location>
        <begin position="257"/>
        <end position="348"/>
    </location>
</feature>
<feature type="compositionally biased region" description="Acidic residues" evidence="1">
    <location>
        <begin position="264"/>
        <end position="336"/>
    </location>
</feature>
<dbReference type="Proteomes" id="UP001160390">
    <property type="component" value="Unassembled WGS sequence"/>
</dbReference>